<dbReference type="GO" id="GO:0003677">
    <property type="term" value="F:DNA binding"/>
    <property type="evidence" value="ECO:0007669"/>
    <property type="project" value="UniProtKB-KW"/>
</dbReference>
<dbReference type="FunFam" id="3.40.50.300:FF:000006">
    <property type="entry name" value="DNA-binding transcriptional regulator NtrC"/>
    <property type="match status" value="1"/>
</dbReference>
<dbReference type="PROSITE" id="PS50045">
    <property type="entry name" value="SIGMA54_INTERACT_4"/>
    <property type="match status" value="1"/>
</dbReference>
<keyword evidence="4" id="KW-0238">DNA-binding</keyword>
<sequence>LRSQAAGRDANDEIVGRHQKITTLLETVRRVAQSKATLLIQGESGTGKELVARLAHCSSPRAENAFIKVNCAALSEHLLESELFGHEKGAFTGAIARREGRFELAHGGTLMLDEVSEISPPLQAKLLRAIEEEELERVGGSRTIKVDVRLLCTTNRDLAREVDEGRFRGDLYYRLNVIPIVIPPLRERREDIPLLVNYFLKRFRRESASPVRRASREALRILMRYPWPGNVRELRNVIHRAVVLGASETLGPA</sequence>
<dbReference type="GO" id="GO:0005524">
    <property type="term" value="F:ATP binding"/>
    <property type="evidence" value="ECO:0007669"/>
    <property type="project" value="UniProtKB-KW"/>
</dbReference>
<dbReference type="Gene3D" id="1.10.8.60">
    <property type="match status" value="1"/>
</dbReference>
<dbReference type="InterPro" id="IPR025944">
    <property type="entry name" value="Sigma_54_int_dom_CS"/>
</dbReference>
<accession>X0X2X5</accession>
<dbReference type="Gene3D" id="3.40.50.300">
    <property type="entry name" value="P-loop containing nucleotide triphosphate hydrolases"/>
    <property type="match status" value="1"/>
</dbReference>
<comment type="caution">
    <text evidence="8">The sequence shown here is derived from an EMBL/GenBank/DDBJ whole genome shotgun (WGS) entry which is preliminary data.</text>
</comment>
<dbReference type="EMBL" id="BARS01040593">
    <property type="protein sequence ID" value="GAG37385.1"/>
    <property type="molecule type" value="Genomic_DNA"/>
</dbReference>
<dbReference type="PROSITE" id="PS00688">
    <property type="entry name" value="SIGMA54_INTERACT_3"/>
    <property type="match status" value="1"/>
</dbReference>
<dbReference type="FunFam" id="1.10.8.60:FF:000014">
    <property type="entry name" value="DNA-binding transcriptional regulator NtrC"/>
    <property type="match status" value="1"/>
</dbReference>
<keyword evidence="6" id="KW-0804">Transcription</keyword>
<dbReference type="InterPro" id="IPR027417">
    <property type="entry name" value="P-loop_NTPase"/>
</dbReference>
<dbReference type="GO" id="GO:0006355">
    <property type="term" value="P:regulation of DNA-templated transcription"/>
    <property type="evidence" value="ECO:0007669"/>
    <property type="project" value="InterPro"/>
</dbReference>
<reference evidence="8" key="1">
    <citation type="journal article" date="2014" name="Front. Microbiol.">
        <title>High frequency of phylogenetically diverse reductive dehalogenase-homologous genes in deep subseafloor sedimentary metagenomes.</title>
        <authorList>
            <person name="Kawai M."/>
            <person name="Futagami T."/>
            <person name="Toyoda A."/>
            <person name="Takaki Y."/>
            <person name="Nishi S."/>
            <person name="Hori S."/>
            <person name="Arai W."/>
            <person name="Tsubouchi T."/>
            <person name="Morono Y."/>
            <person name="Uchiyama I."/>
            <person name="Ito T."/>
            <person name="Fujiyama A."/>
            <person name="Inagaki F."/>
            <person name="Takami H."/>
        </authorList>
    </citation>
    <scope>NUCLEOTIDE SEQUENCE</scope>
    <source>
        <strain evidence="8">Expedition CK06-06</strain>
    </source>
</reference>
<dbReference type="InterPro" id="IPR058031">
    <property type="entry name" value="AAA_lid_NorR"/>
</dbReference>
<dbReference type="InterPro" id="IPR025943">
    <property type="entry name" value="Sigma_54_int_dom_ATP-bd_2"/>
</dbReference>
<feature type="non-terminal residue" evidence="8">
    <location>
        <position position="1"/>
    </location>
</feature>
<evidence type="ECO:0000256" key="3">
    <source>
        <dbReference type="ARBA" id="ARBA00023015"/>
    </source>
</evidence>
<name>X0X2X5_9ZZZZ</name>
<keyword evidence="3" id="KW-0805">Transcription regulation</keyword>
<dbReference type="SMART" id="SM00382">
    <property type="entry name" value="AAA"/>
    <property type="match status" value="1"/>
</dbReference>
<dbReference type="Pfam" id="PF25601">
    <property type="entry name" value="AAA_lid_14"/>
    <property type="match status" value="1"/>
</dbReference>
<protein>
    <recommendedName>
        <fullName evidence="7">Sigma-54 factor interaction domain-containing protein</fullName>
    </recommendedName>
</protein>
<gene>
    <name evidence="8" type="ORF">S01H1_61849</name>
</gene>
<evidence type="ECO:0000256" key="2">
    <source>
        <dbReference type="ARBA" id="ARBA00022840"/>
    </source>
</evidence>
<keyword evidence="1" id="KW-0547">Nucleotide-binding</keyword>
<dbReference type="Pfam" id="PF00158">
    <property type="entry name" value="Sigma54_activat"/>
    <property type="match status" value="1"/>
</dbReference>
<dbReference type="InterPro" id="IPR003593">
    <property type="entry name" value="AAA+_ATPase"/>
</dbReference>
<dbReference type="InterPro" id="IPR025662">
    <property type="entry name" value="Sigma_54_int_dom_ATP-bd_1"/>
</dbReference>
<feature type="domain" description="Sigma-54 factor interaction" evidence="7">
    <location>
        <begin position="14"/>
        <end position="243"/>
    </location>
</feature>
<evidence type="ECO:0000259" key="7">
    <source>
        <dbReference type="PROSITE" id="PS50045"/>
    </source>
</evidence>
<evidence type="ECO:0000256" key="6">
    <source>
        <dbReference type="ARBA" id="ARBA00023163"/>
    </source>
</evidence>
<dbReference type="CDD" id="cd00009">
    <property type="entry name" value="AAA"/>
    <property type="match status" value="1"/>
</dbReference>
<evidence type="ECO:0000313" key="8">
    <source>
        <dbReference type="EMBL" id="GAG37385.1"/>
    </source>
</evidence>
<organism evidence="8">
    <name type="scientific">marine sediment metagenome</name>
    <dbReference type="NCBI Taxonomy" id="412755"/>
    <lineage>
        <taxon>unclassified sequences</taxon>
        <taxon>metagenomes</taxon>
        <taxon>ecological metagenomes</taxon>
    </lineage>
</organism>
<dbReference type="PANTHER" id="PTHR32071:SF57">
    <property type="entry name" value="C4-DICARBOXYLATE TRANSPORT TRANSCRIPTIONAL REGULATORY PROTEIN DCTD"/>
    <property type="match status" value="1"/>
</dbReference>
<dbReference type="SUPFAM" id="SSF52540">
    <property type="entry name" value="P-loop containing nucleoside triphosphate hydrolases"/>
    <property type="match status" value="1"/>
</dbReference>
<keyword evidence="5" id="KW-0010">Activator</keyword>
<dbReference type="InterPro" id="IPR002078">
    <property type="entry name" value="Sigma_54_int"/>
</dbReference>
<dbReference type="PROSITE" id="PS00676">
    <property type="entry name" value="SIGMA54_INTERACT_2"/>
    <property type="match status" value="1"/>
</dbReference>
<dbReference type="PANTHER" id="PTHR32071">
    <property type="entry name" value="TRANSCRIPTIONAL REGULATORY PROTEIN"/>
    <property type="match status" value="1"/>
</dbReference>
<keyword evidence="2" id="KW-0067">ATP-binding</keyword>
<evidence type="ECO:0000256" key="1">
    <source>
        <dbReference type="ARBA" id="ARBA00022741"/>
    </source>
</evidence>
<dbReference type="PROSITE" id="PS00675">
    <property type="entry name" value="SIGMA54_INTERACT_1"/>
    <property type="match status" value="1"/>
</dbReference>
<feature type="non-terminal residue" evidence="8">
    <location>
        <position position="253"/>
    </location>
</feature>
<evidence type="ECO:0000256" key="5">
    <source>
        <dbReference type="ARBA" id="ARBA00023159"/>
    </source>
</evidence>
<dbReference type="AlphaFoldDB" id="X0X2X5"/>
<proteinExistence type="predicted"/>
<evidence type="ECO:0000256" key="4">
    <source>
        <dbReference type="ARBA" id="ARBA00023125"/>
    </source>
</evidence>